<feature type="region of interest" description="Disordered" evidence="9">
    <location>
        <begin position="422"/>
        <end position="470"/>
    </location>
</feature>
<dbReference type="Gene3D" id="2.10.25.10">
    <property type="entry name" value="Laminin"/>
    <property type="match status" value="3"/>
</dbReference>
<evidence type="ECO:0000259" key="10">
    <source>
        <dbReference type="PROSITE" id="PS50026"/>
    </source>
</evidence>
<dbReference type="SMART" id="SM00179">
    <property type="entry name" value="EGF_CA"/>
    <property type="match status" value="2"/>
</dbReference>
<dbReference type="InterPro" id="IPR050751">
    <property type="entry name" value="ECM_structural_protein"/>
</dbReference>
<dbReference type="SUPFAM" id="SSF57196">
    <property type="entry name" value="EGF/Laminin"/>
    <property type="match status" value="3"/>
</dbReference>
<dbReference type="InterPro" id="IPR018097">
    <property type="entry name" value="EGF_Ca-bd_CS"/>
</dbReference>
<evidence type="ECO:0000256" key="8">
    <source>
        <dbReference type="PROSITE-ProRule" id="PRU00076"/>
    </source>
</evidence>
<evidence type="ECO:0000256" key="4">
    <source>
        <dbReference type="ARBA" id="ARBA00023157"/>
    </source>
</evidence>
<keyword evidence="3" id="KW-0677">Repeat</keyword>
<evidence type="ECO:0000256" key="3">
    <source>
        <dbReference type="ARBA" id="ARBA00022737"/>
    </source>
</evidence>
<reference evidence="12" key="1">
    <citation type="submission" date="2025-08" db="UniProtKB">
        <authorList>
            <consortium name="Ensembl"/>
        </authorList>
    </citation>
    <scope>IDENTIFICATION</scope>
</reference>
<evidence type="ECO:0000256" key="5">
    <source>
        <dbReference type="ARBA" id="ARBA00023180"/>
    </source>
</evidence>
<feature type="disulfide bond" evidence="8">
    <location>
        <begin position="71"/>
        <end position="80"/>
    </location>
</feature>
<dbReference type="GO" id="GO:0005509">
    <property type="term" value="F:calcium ion binding"/>
    <property type="evidence" value="ECO:0007669"/>
    <property type="project" value="InterPro"/>
</dbReference>
<proteinExistence type="inferred from homology"/>
<dbReference type="Pfam" id="PF00683">
    <property type="entry name" value="TB"/>
    <property type="match status" value="2"/>
</dbReference>
<dbReference type="AlphaFoldDB" id="S4RND0"/>
<evidence type="ECO:0008006" key="13">
    <source>
        <dbReference type="Google" id="ProtNLM"/>
    </source>
</evidence>
<feature type="region of interest" description="Disordered" evidence="9">
    <location>
        <begin position="95"/>
        <end position="114"/>
    </location>
</feature>
<dbReference type="InterPro" id="IPR000742">
    <property type="entry name" value="EGF"/>
</dbReference>
<reference evidence="12" key="2">
    <citation type="submission" date="2025-09" db="UniProtKB">
        <authorList>
            <consortium name="Ensembl"/>
        </authorList>
    </citation>
    <scope>IDENTIFICATION</scope>
</reference>
<dbReference type="PROSITE" id="PS01187">
    <property type="entry name" value="EGF_CA"/>
    <property type="match status" value="1"/>
</dbReference>
<evidence type="ECO:0000256" key="9">
    <source>
        <dbReference type="SAM" id="MobiDB-lite"/>
    </source>
</evidence>
<comment type="caution">
    <text evidence="8">Lacks conserved residue(s) required for the propagation of feature annotation.</text>
</comment>
<evidence type="ECO:0000256" key="1">
    <source>
        <dbReference type="ARBA" id="ARBA00022536"/>
    </source>
</evidence>
<dbReference type="CDD" id="cd00054">
    <property type="entry name" value="EGF_CA"/>
    <property type="match status" value="1"/>
</dbReference>
<dbReference type="Pfam" id="PF07645">
    <property type="entry name" value="EGF_CA"/>
    <property type="match status" value="1"/>
</dbReference>
<dbReference type="InterPro" id="IPR017878">
    <property type="entry name" value="TB_dom"/>
</dbReference>
<keyword evidence="4 8" id="KW-1015">Disulfide bond</keyword>
<organism evidence="12">
    <name type="scientific">Petromyzon marinus</name>
    <name type="common">Sea lamprey</name>
    <dbReference type="NCBI Taxonomy" id="7757"/>
    <lineage>
        <taxon>Eukaryota</taxon>
        <taxon>Metazoa</taxon>
        <taxon>Chordata</taxon>
        <taxon>Craniata</taxon>
        <taxon>Vertebrata</taxon>
        <taxon>Cyclostomata</taxon>
        <taxon>Hyperoartia</taxon>
        <taxon>Petromyzontiformes</taxon>
        <taxon>Petromyzontidae</taxon>
        <taxon>Petromyzon</taxon>
    </lineage>
</organism>
<feature type="domain" description="EGF-like" evidence="10">
    <location>
        <begin position="49"/>
        <end position="81"/>
    </location>
</feature>
<dbReference type="SUPFAM" id="SSF57581">
    <property type="entry name" value="TB module/8-cys domain"/>
    <property type="match status" value="2"/>
</dbReference>
<protein>
    <recommendedName>
        <fullName evidence="13">Latent transforming growth factor beta binding protein 3</fullName>
    </recommendedName>
</protein>
<feature type="domain" description="TB" evidence="11">
    <location>
        <begin position="332"/>
        <end position="383"/>
    </location>
</feature>
<dbReference type="SMART" id="SM00181">
    <property type="entry name" value="EGF"/>
    <property type="match status" value="3"/>
</dbReference>
<dbReference type="Gene3D" id="3.90.290.10">
    <property type="entry name" value="TGF-beta binding (TB) domain"/>
    <property type="match status" value="2"/>
</dbReference>
<dbReference type="Ensembl" id="ENSPMAT00000006746.1">
    <property type="protein sequence ID" value="ENSPMAP00000006716.1"/>
    <property type="gene ID" value="ENSPMAG00000006080.1"/>
</dbReference>
<keyword evidence="1 8" id="KW-0245">EGF-like domain</keyword>
<name>S4RND0_PETMA</name>
<dbReference type="PANTHER" id="PTHR24034:SF209">
    <property type="entry name" value="EGF-LIKE DOMAIN-CONTAINING PROTEIN"/>
    <property type="match status" value="1"/>
</dbReference>
<dbReference type="OMA" id="RENSTHC"/>
<feature type="disulfide bond" evidence="8">
    <location>
        <begin position="53"/>
        <end position="63"/>
    </location>
</feature>
<keyword evidence="6" id="KW-0340">Growth factor binding</keyword>
<dbReference type="InterPro" id="IPR036773">
    <property type="entry name" value="TB_dom_sf"/>
</dbReference>
<dbReference type="GeneTree" id="ENSGT00940000155823"/>
<dbReference type="InterPro" id="IPR001881">
    <property type="entry name" value="EGF-like_Ca-bd_dom"/>
</dbReference>
<dbReference type="PROSITE" id="PS51364">
    <property type="entry name" value="TB"/>
    <property type="match status" value="2"/>
</dbReference>
<evidence type="ECO:0000256" key="6">
    <source>
        <dbReference type="ARBA" id="ARBA00023183"/>
    </source>
</evidence>
<dbReference type="InterPro" id="IPR000152">
    <property type="entry name" value="EGF-type_Asp/Asn_hydroxyl_site"/>
</dbReference>
<comment type="similarity">
    <text evidence="7">Belongs to the LTBP family.</text>
</comment>
<evidence type="ECO:0000259" key="11">
    <source>
        <dbReference type="PROSITE" id="PS51364"/>
    </source>
</evidence>
<feature type="domain" description="EGF-like" evidence="10">
    <location>
        <begin position="275"/>
        <end position="311"/>
    </location>
</feature>
<dbReference type="PROSITE" id="PS50026">
    <property type="entry name" value="EGF_3"/>
    <property type="match status" value="2"/>
</dbReference>
<evidence type="ECO:0000313" key="12">
    <source>
        <dbReference type="Ensembl" id="ENSPMAP00000006716.1"/>
    </source>
</evidence>
<keyword evidence="2" id="KW-0732">Signal</keyword>
<evidence type="ECO:0000256" key="2">
    <source>
        <dbReference type="ARBA" id="ARBA00022729"/>
    </source>
</evidence>
<feature type="compositionally biased region" description="Low complexity" evidence="9">
    <location>
        <begin position="429"/>
        <end position="442"/>
    </location>
</feature>
<dbReference type="STRING" id="7757.ENSPMAP00000006716"/>
<accession>S4RND0</accession>
<dbReference type="InterPro" id="IPR049883">
    <property type="entry name" value="NOTCH1_EGF-like"/>
</dbReference>
<sequence>RIKVVFTPTICKLDCAGSVCKTSCSKGNVTTIIAEDGQTIFPQHGSGFRIVICGIPCHNGGRCAAREKCWCPPNFTGKFCQIPALTNEVNGQAATGSEAQAASGGRRPSQPSHSVYMFPLSTIGNSTQGEGPVHYPDLVNVHVKHPPEATVQIHQVARLMDGLNISHHQAHRPPHPLPSPRIRPLASLASPRILARAPMLGRCYVDIKDNKCVKPLPGLTRQEVCCGSVGAAWGLDRCNRCPEKLAPYSEPIMVNGELVECPHGFRRENSTHCKDINECQLRGVCPNSTCLNSPGSYTCSCFIGYVFDSTSHQCICEQNDLSPTPIRRCKTGLCYRATDGRSCSLPIAIPLTKHICCCSVGKAWGKNCEPCPPEGHTAFRETCPAGMGYHFPMSEVKVEPPSEAIIGQDIVLPARPPSICSQLPPLDNSTTRSSHGHSSGSRHSSKMDSGVSKVQQQRLVQSKGAPQENPVCSRMNVDGRLCMLPLRQSPPPRSISFLPLVFTSTKEALGAVTNICLQNPNICGRGQCVSLAVGYSCSCEPGFQANGQKTRCI</sequence>
<dbReference type="PROSITE" id="PS00022">
    <property type="entry name" value="EGF_1"/>
    <property type="match status" value="1"/>
</dbReference>
<dbReference type="PROSITE" id="PS00010">
    <property type="entry name" value="ASX_HYDROXYL"/>
    <property type="match status" value="1"/>
</dbReference>
<keyword evidence="5" id="KW-0325">Glycoprotein</keyword>
<evidence type="ECO:0000256" key="7">
    <source>
        <dbReference type="ARBA" id="ARBA00038081"/>
    </source>
</evidence>
<feature type="domain" description="TB" evidence="11">
    <location>
        <begin position="201"/>
        <end position="242"/>
    </location>
</feature>
<dbReference type="GO" id="GO:0019838">
    <property type="term" value="F:growth factor binding"/>
    <property type="evidence" value="ECO:0007669"/>
    <property type="project" value="UniProtKB-KW"/>
</dbReference>
<dbReference type="PANTHER" id="PTHR24034">
    <property type="entry name" value="EGF-LIKE DOMAIN-CONTAINING PROTEIN"/>
    <property type="match status" value="1"/>
</dbReference>